<keyword evidence="4" id="KW-0658">Purine biosynthesis</keyword>
<dbReference type="KEGG" id="tpol:Mal48_01270"/>
<keyword evidence="9" id="KW-1185">Reference proteome</keyword>
<dbReference type="SMART" id="SM01211">
    <property type="entry name" value="GATase_5"/>
    <property type="match status" value="1"/>
</dbReference>
<evidence type="ECO:0000256" key="2">
    <source>
        <dbReference type="ARBA" id="ARBA00022598"/>
    </source>
</evidence>
<dbReference type="Pfam" id="PF13507">
    <property type="entry name" value="GATase_5"/>
    <property type="match status" value="1"/>
</dbReference>
<keyword evidence="6" id="KW-0067">ATP-binding</keyword>
<keyword evidence="1" id="KW-0963">Cytoplasm</keyword>
<evidence type="ECO:0000313" key="9">
    <source>
        <dbReference type="Proteomes" id="UP000315724"/>
    </source>
</evidence>
<protein>
    <submittedName>
        <fullName evidence="8">Phosphoribosylformylglycinamidine synthase</fullName>
        <ecNumber evidence="8">6.3.5.3</ecNumber>
    </submittedName>
</protein>
<proteinExistence type="predicted"/>
<dbReference type="PANTHER" id="PTHR10099:SF1">
    <property type="entry name" value="PHOSPHORIBOSYLFORMYLGLYCINAMIDINE SYNTHASE"/>
    <property type="match status" value="1"/>
</dbReference>
<dbReference type="PANTHER" id="PTHR10099">
    <property type="entry name" value="PHOSPHORIBOSYLFORMYLGLYCINAMIDINE SYNTHASE"/>
    <property type="match status" value="1"/>
</dbReference>
<dbReference type="GO" id="GO:0005737">
    <property type="term" value="C:cytoplasm"/>
    <property type="evidence" value="ECO:0007669"/>
    <property type="project" value="TreeGrafter"/>
</dbReference>
<dbReference type="CDD" id="cd01740">
    <property type="entry name" value="GATase1_FGAR_AT"/>
    <property type="match status" value="1"/>
</dbReference>
<keyword evidence="3" id="KW-0547">Nucleotide-binding</keyword>
<dbReference type="NCBIfam" id="TIGR01737">
    <property type="entry name" value="FGAM_synth_I"/>
    <property type="match status" value="1"/>
</dbReference>
<dbReference type="GO" id="GO:0016787">
    <property type="term" value="F:hydrolase activity"/>
    <property type="evidence" value="ECO:0007669"/>
    <property type="project" value="UniProtKB-KW"/>
</dbReference>
<evidence type="ECO:0000256" key="5">
    <source>
        <dbReference type="ARBA" id="ARBA00022801"/>
    </source>
</evidence>
<organism evidence="8 9">
    <name type="scientific">Thalassoglobus polymorphus</name>
    <dbReference type="NCBI Taxonomy" id="2527994"/>
    <lineage>
        <taxon>Bacteria</taxon>
        <taxon>Pseudomonadati</taxon>
        <taxon>Planctomycetota</taxon>
        <taxon>Planctomycetia</taxon>
        <taxon>Planctomycetales</taxon>
        <taxon>Planctomycetaceae</taxon>
        <taxon>Thalassoglobus</taxon>
    </lineage>
</organism>
<dbReference type="Gene3D" id="3.40.50.880">
    <property type="match status" value="1"/>
</dbReference>
<dbReference type="OrthoDB" id="9804441at2"/>
<evidence type="ECO:0000256" key="4">
    <source>
        <dbReference type="ARBA" id="ARBA00022755"/>
    </source>
</evidence>
<sequence length="267" mass="29335">MATPRVCVLRAPGTNCDRETAFAFETAGAQAERVHLFRILEKPELLSDFQTLCIPGGFSYGDDVGAGVVFASQLRTQLAEVIGEFLQKDTLVLGICNGFQVLLKAGILPGGAGEWTNRDQTERQSTLTWNANGRYTDLWVNLKSCSEKNVFLKGVDTLESPIAHAEGRFIVKDESVIADWEANGQIALRYCDESGKTSKEILDYPVNPNGSLQNIAGLGDPTGRILGLMPHPERFLFATHHPQWTRKNLTGEGAGMQLFRNAVEYFG</sequence>
<evidence type="ECO:0000256" key="1">
    <source>
        <dbReference type="ARBA" id="ARBA00022490"/>
    </source>
</evidence>
<dbReference type="EMBL" id="CP036267">
    <property type="protein sequence ID" value="QDT30898.1"/>
    <property type="molecule type" value="Genomic_DNA"/>
</dbReference>
<evidence type="ECO:0000256" key="6">
    <source>
        <dbReference type="ARBA" id="ARBA00022840"/>
    </source>
</evidence>
<accession>A0A517QGZ2</accession>
<evidence type="ECO:0000256" key="7">
    <source>
        <dbReference type="ARBA" id="ARBA00022962"/>
    </source>
</evidence>
<dbReference type="GO" id="GO:0005524">
    <property type="term" value="F:ATP binding"/>
    <property type="evidence" value="ECO:0007669"/>
    <property type="project" value="UniProtKB-KW"/>
</dbReference>
<dbReference type="GO" id="GO:0004642">
    <property type="term" value="F:phosphoribosylformylglycinamidine synthase activity"/>
    <property type="evidence" value="ECO:0007669"/>
    <property type="project" value="UniProtKB-EC"/>
</dbReference>
<name>A0A517QGZ2_9PLAN</name>
<dbReference type="AlphaFoldDB" id="A0A517QGZ2"/>
<keyword evidence="7" id="KW-0315">Glutamine amidotransferase</keyword>
<dbReference type="GO" id="GO:0006189">
    <property type="term" value="P:'de novo' IMP biosynthetic process"/>
    <property type="evidence" value="ECO:0007669"/>
    <property type="project" value="InterPro"/>
</dbReference>
<evidence type="ECO:0000256" key="3">
    <source>
        <dbReference type="ARBA" id="ARBA00022741"/>
    </source>
</evidence>
<evidence type="ECO:0000313" key="8">
    <source>
        <dbReference type="EMBL" id="QDT30898.1"/>
    </source>
</evidence>
<dbReference type="InterPro" id="IPR029062">
    <property type="entry name" value="Class_I_gatase-like"/>
</dbReference>
<keyword evidence="5" id="KW-0378">Hydrolase</keyword>
<dbReference type="PROSITE" id="PS51273">
    <property type="entry name" value="GATASE_TYPE_1"/>
    <property type="match status" value="1"/>
</dbReference>
<gene>
    <name evidence="8" type="primary">purQ</name>
    <name evidence="8" type="ORF">Mal48_01270</name>
</gene>
<dbReference type="InterPro" id="IPR010075">
    <property type="entry name" value="PRibForGlyAmidine_synth_PurQ"/>
</dbReference>
<dbReference type="PIRSF" id="PIRSF001586">
    <property type="entry name" value="FGAM_synth_I"/>
    <property type="match status" value="1"/>
</dbReference>
<reference evidence="8 9" key="1">
    <citation type="submission" date="2019-02" db="EMBL/GenBank/DDBJ databases">
        <title>Deep-cultivation of Planctomycetes and their phenomic and genomic characterization uncovers novel biology.</title>
        <authorList>
            <person name="Wiegand S."/>
            <person name="Jogler M."/>
            <person name="Boedeker C."/>
            <person name="Pinto D."/>
            <person name="Vollmers J."/>
            <person name="Rivas-Marin E."/>
            <person name="Kohn T."/>
            <person name="Peeters S.H."/>
            <person name="Heuer A."/>
            <person name="Rast P."/>
            <person name="Oberbeckmann S."/>
            <person name="Bunk B."/>
            <person name="Jeske O."/>
            <person name="Meyerdierks A."/>
            <person name="Storesund J.E."/>
            <person name="Kallscheuer N."/>
            <person name="Luecker S."/>
            <person name="Lage O.M."/>
            <person name="Pohl T."/>
            <person name="Merkel B.J."/>
            <person name="Hornburger P."/>
            <person name="Mueller R.-W."/>
            <person name="Bruemmer F."/>
            <person name="Labrenz M."/>
            <person name="Spormann A.M."/>
            <person name="Op den Camp H."/>
            <person name="Overmann J."/>
            <person name="Amann R."/>
            <person name="Jetten M.S.M."/>
            <person name="Mascher T."/>
            <person name="Medema M.H."/>
            <person name="Devos D.P."/>
            <person name="Kaster A.-K."/>
            <person name="Ovreas L."/>
            <person name="Rohde M."/>
            <person name="Galperin M.Y."/>
            <person name="Jogler C."/>
        </authorList>
    </citation>
    <scope>NUCLEOTIDE SEQUENCE [LARGE SCALE GENOMIC DNA]</scope>
    <source>
        <strain evidence="8 9">Mal48</strain>
    </source>
</reference>
<dbReference type="Proteomes" id="UP000315724">
    <property type="component" value="Chromosome"/>
</dbReference>
<dbReference type="EC" id="6.3.5.3" evidence="8"/>
<dbReference type="SUPFAM" id="SSF52317">
    <property type="entry name" value="Class I glutamine amidotransferase-like"/>
    <property type="match status" value="1"/>
</dbReference>
<keyword evidence="2 8" id="KW-0436">Ligase</keyword>
<dbReference type="RefSeq" id="WP_145195160.1">
    <property type="nucleotide sequence ID" value="NZ_CP036267.1"/>
</dbReference>